<feature type="compositionally biased region" description="Basic and acidic residues" evidence="1">
    <location>
        <begin position="122"/>
        <end position="137"/>
    </location>
</feature>
<evidence type="ECO:0000313" key="3">
    <source>
        <dbReference type="Proteomes" id="UP000529417"/>
    </source>
</evidence>
<feature type="region of interest" description="Disordered" evidence="1">
    <location>
        <begin position="606"/>
        <end position="675"/>
    </location>
</feature>
<dbReference type="RefSeq" id="WP_179905328.1">
    <property type="nucleotide sequence ID" value="NZ_JACBXS010000009.1"/>
</dbReference>
<dbReference type="Proteomes" id="UP000529417">
    <property type="component" value="Unassembled WGS sequence"/>
</dbReference>
<gene>
    <name evidence="2" type="ORF">HUK65_06445</name>
</gene>
<evidence type="ECO:0000313" key="2">
    <source>
        <dbReference type="EMBL" id="NYS24627.1"/>
    </source>
</evidence>
<feature type="compositionally biased region" description="Acidic residues" evidence="1">
    <location>
        <begin position="620"/>
        <end position="629"/>
    </location>
</feature>
<feature type="region of interest" description="Disordered" evidence="1">
    <location>
        <begin position="562"/>
        <end position="581"/>
    </location>
</feature>
<keyword evidence="3" id="KW-1185">Reference proteome</keyword>
<feature type="compositionally biased region" description="Pro residues" evidence="1">
    <location>
        <begin position="297"/>
        <end position="308"/>
    </location>
</feature>
<sequence length="805" mass="84153">MVSPSKILTVSYGTFSCTLEGFDQPFSTMQAIAEYFRDLAAEDRYFGAEPPTPDAEMLHRIAEREIKRRVEARVQDNGILLRPQETPSALSEGLSVTGLAPAAGISSTALAAASAAAPGRAAQREAAPEDAAPRDAAPEAVSEPAPEPAPVTATPEDTPAPQPVTSAPVLPARPARGDATDKLERIRAAVANARADEQAATRAPAVSEATAAGLAAGAAFAVPGGVDGASAPTLDWHPPAPAADDAAPQTPRPTVIPESVIPETVAPETVIPESVSESAPEPQAVAEPAPDTETAFAPPPSAAQPPEDPFAALELDQDDLQQEEMEQETAELELELELDTAQDTAPEPDLGNLFADAEVEADSGSEAEAAAEAAPEADSQPSETLLETLIETQAETDIETEADAPAETPAKLVVPTLSEIRNAVRNTLGRTGLSVASEKELIDDLAEVEMEAATMRARERRAASLDGSDSDEAMDRLLAKADTQMQDAESQRNRSTFEHLRAAVTAARAEEAVVGPHRPEVEEERQKQRFRMDLAENAPMGVAALQPATPRTAQDFAAPRRVVADESTAQDVAPEDEGTMNKVTAALRSDTHGLADEGEDVAETPMAAAPAPAAARNDDLPDEGPEDTDTYPADASAQTPTVQRIAPAPTRPLRPTARSERTARPRPGGSGQPPLMLVSEQRVDGATSGAPVTPVRPRAAAAALVAQDAGGFLRFLGETGAQDLEGAIEAAAAYLTQVEGMAEFSRAQVMTLVRETEIGGNASREDAMRALGVLLRQGRIDRAGRGTFVLADDSAALMQARQNAG</sequence>
<feature type="region of interest" description="Disordered" evidence="1">
    <location>
        <begin position="120"/>
        <end position="178"/>
    </location>
</feature>
<feature type="compositionally biased region" description="Low complexity" evidence="1">
    <location>
        <begin position="644"/>
        <end position="656"/>
    </location>
</feature>
<feature type="compositionally biased region" description="Low complexity" evidence="1">
    <location>
        <begin position="138"/>
        <end position="159"/>
    </location>
</feature>
<feature type="compositionally biased region" description="Low complexity" evidence="1">
    <location>
        <begin position="366"/>
        <end position="379"/>
    </location>
</feature>
<evidence type="ECO:0008006" key="4">
    <source>
        <dbReference type="Google" id="ProtNLM"/>
    </source>
</evidence>
<name>A0A7Z0HYJ3_9RHOB</name>
<feature type="region of interest" description="Disordered" evidence="1">
    <location>
        <begin position="230"/>
        <end position="386"/>
    </location>
</feature>
<protein>
    <recommendedName>
        <fullName evidence="4">Lipoprotein</fullName>
    </recommendedName>
</protein>
<organism evidence="2 3">
    <name type="scientific">Rhabdonatronobacter sediminivivens</name>
    <dbReference type="NCBI Taxonomy" id="2743469"/>
    <lineage>
        <taxon>Bacteria</taxon>
        <taxon>Pseudomonadati</taxon>
        <taxon>Pseudomonadota</taxon>
        <taxon>Alphaproteobacteria</taxon>
        <taxon>Rhodobacterales</taxon>
        <taxon>Paracoccaceae</taxon>
        <taxon>Rhabdonatronobacter</taxon>
    </lineage>
</organism>
<accession>A0A7Z0HYJ3</accession>
<dbReference type="PROSITE" id="PS51257">
    <property type="entry name" value="PROKAR_LIPOPROTEIN"/>
    <property type="match status" value="1"/>
</dbReference>
<dbReference type="AlphaFoldDB" id="A0A7Z0HYJ3"/>
<feature type="compositionally biased region" description="Low complexity" evidence="1">
    <location>
        <begin position="277"/>
        <end position="289"/>
    </location>
</feature>
<proteinExistence type="predicted"/>
<evidence type="ECO:0000256" key="1">
    <source>
        <dbReference type="SAM" id="MobiDB-lite"/>
    </source>
</evidence>
<dbReference type="EMBL" id="JACBXS010000009">
    <property type="protein sequence ID" value="NYS24627.1"/>
    <property type="molecule type" value="Genomic_DNA"/>
</dbReference>
<comment type="caution">
    <text evidence="2">The sequence shown here is derived from an EMBL/GenBank/DDBJ whole genome shotgun (WGS) entry which is preliminary data.</text>
</comment>
<feature type="compositionally biased region" description="Acidic residues" evidence="1">
    <location>
        <begin position="315"/>
        <end position="340"/>
    </location>
</feature>
<reference evidence="2 3" key="1">
    <citation type="journal article" date="2000" name="Arch. Microbiol.">
        <title>Rhodobaca bogoriensis gen. nov. and sp. nov., an alkaliphilic purple nonsulfur bacterium from African Rift Valley soda lakes.</title>
        <authorList>
            <person name="Milford A.D."/>
            <person name="Achenbach L.A."/>
            <person name="Jung D.O."/>
            <person name="Madigan M.T."/>
        </authorList>
    </citation>
    <scope>NUCLEOTIDE SEQUENCE [LARGE SCALE GENOMIC DNA]</scope>
    <source>
        <strain evidence="2 3">2376</strain>
    </source>
</reference>